<dbReference type="EMBL" id="CYRX01000023">
    <property type="protein sequence ID" value="CUH60029.1"/>
    <property type="molecule type" value="Genomic_DNA"/>
</dbReference>
<accession>A0A0P1EYF5</accession>
<organism evidence="1 2">
    <name type="scientific">Thalassobacter stenotrophicus</name>
    <dbReference type="NCBI Taxonomy" id="266809"/>
    <lineage>
        <taxon>Bacteria</taxon>
        <taxon>Pseudomonadati</taxon>
        <taxon>Pseudomonadota</taxon>
        <taxon>Alphaproteobacteria</taxon>
        <taxon>Rhodobacterales</taxon>
        <taxon>Roseobacteraceae</taxon>
        <taxon>Thalassobacter</taxon>
    </lineage>
</organism>
<evidence type="ECO:0000313" key="1">
    <source>
        <dbReference type="EMBL" id="CUH60029.1"/>
    </source>
</evidence>
<sequence>MKIPKTYFVAQILRFVPVPITHEVNILKVWHVVWTFRSARKAQVPNE</sequence>
<dbReference type="Proteomes" id="UP000051298">
    <property type="component" value="Unassembled WGS sequence"/>
</dbReference>
<reference evidence="1 2" key="1">
    <citation type="submission" date="2015-09" db="EMBL/GenBank/DDBJ databases">
        <authorList>
            <consortium name="Swine Surveillance"/>
        </authorList>
    </citation>
    <scope>NUCLEOTIDE SEQUENCE [LARGE SCALE GENOMIC DNA]</scope>
    <source>
        <strain evidence="1 2">CECT 5294</strain>
    </source>
</reference>
<dbReference type="AlphaFoldDB" id="A0A0P1EYF5"/>
<protein>
    <submittedName>
        <fullName evidence="1">Uncharacterized protein</fullName>
    </submittedName>
</protein>
<evidence type="ECO:0000313" key="2">
    <source>
        <dbReference type="Proteomes" id="UP000051298"/>
    </source>
</evidence>
<proteinExistence type="predicted"/>
<gene>
    <name evidence="1" type="ORF">THS5294_01318</name>
</gene>
<name>A0A0P1EYF5_9RHOB</name>